<proteinExistence type="predicted"/>
<dbReference type="PANTHER" id="PTHR30590">
    <property type="entry name" value="INNER MEMBRANE PROTEIN"/>
    <property type="match status" value="1"/>
</dbReference>
<keyword evidence="1" id="KW-0472">Membrane</keyword>
<organism evidence="3">
    <name type="scientific">Caldilineaceae bacterium SB0664_bin_27</name>
    <dbReference type="NCBI Taxonomy" id="2605260"/>
    <lineage>
        <taxon>Bacteria</taxon>
        <taxon>Bacillati</taxon>
        <taxon>Chloroflexota</taxon>
        <taxon>Caldilineae</taxon>
        <taxon>Caldilineales</taxon>
        <taxon>Caldilineaceae</taxon>
    </lineage>
</organism>
<evidence type="ECO:0000256" key="1">
    <source>
        <dbReference type="SAM" id="Phobius"/>
    </source>
</evidence>
<evidence type="ECO:0000313" key="3">
    <source>
        <dbReference type="EMBL" id="MXY95562.1"/>
    </source>
</evidence>
<feature type="domain" description="DUF418" evidence="2">
    <location>
        <begin position="205"/>
        <end position="368"/>
    </location>
</feature>
<evidence type="ECO:0000259" key="2">
    <source>
        <dbReference type="Pfam" id="PF04235"/>
    </source>
</evidence>
<feature type="transmembrane region" description="Helical" evidence="1">
    <location>
        <begin position="300"/>
        <end position="322"/>
    </location>
</feature>
<feature type="transmembrane region" description="Helical" evidence="1">
    <location>
        <begin position="118"/>
        <end position="138"/>
    </location>
</feature>
<feature type="transmembrane region" description="Helical" evidence="1">
    <location>
        <begin position="218"/>
        <end position="240"/>
    </location>
</feature>
<reference evidence="3" key="1">
    <citation type="submission" date="2019-09" db="EMBL/GenBank/DDBJ databases">
        <title>Characterisation of the sponge microbiome using genome-centric metagenomics.</title>
        <authorList>
            <person name="Engelberts J.P."/>
            <person name="Robbins S.J."/>
            <person name="De Goeij J.M."/>
            <person name="Aranda M."/>
            <person name="Bell S.C."/>
            <person name="Webster N.S."/>
        </authorList>
    </citation>
    <scope>NUCLEOTIDE SEQUENCE</scope>
    <source>
        <strain evidence="3">SB0664_bin_27</strain>
    </source>
</reference>
<name>A0A6B0Z106_9CHLR</name>
<feature type="transmembrane region" description="Helical" evidence="1">
    <location>
        <begin position="77"/>
        <end position="106"/>
    </location>
</feature>
<dbReference type="EMBL" id="VXRG01000159">
    <property type="protein sequence ID" value="MXY95562.1"/>
    <property type="molecule type" value="Genomic_DNA"/>
</dbReference>
<dbReference type="InterPro" id="IPR052529">
    <property type="entry name" value="Bact_Transport_Assoc"/>
</dbReference>
<comment type="caution">
    <text evidence="3">The sequence shown here is derived from an EMBL/GenBank/DDBJ whole genome shotgun (WGS) entry which is preliminary data.</text>
</comment>
<accession>A0A6B0Z106</accession>
<gene>
    <name evidence="3" type="ORF">F4Y42_19165</name>
</gene>
<feature type="transmembrane region" description="Helical" evidence="1">
    <location>
        <begin position="187"/>
        <end position="206"/>
    </location>
</feature>
<dbReference type="Pfam" id="PF04235">
    <property type="entry name" value="DUF418"/>
    <property type="match status" value="1"/>
</dbReference>
<keyword evidence="1" id="KW-0812">Transmembrane</keyword>
<dbReference type="InterPro" id="IPR007349">
    <property type="entry name" value="DUF418"/>
</dbReference>
<dbReference type="PANTHER" id="PTHR30590:SF2">
    <property type="entry name" value="INNER MEMBRANE PROTEIN"/>
    <property type="match status" value="1"/>
</dbReference>
<keyword evidence="1" id="KW-1133">Transmembrane helix</keyword>
<sequence>MNIQEFAMPTAAYSNPTVYGDLTGANRWVWTLSHVFADQKFMTIFSLLFGAGIVLMSEKLDARGQRAWGLHYRRTFWLLLIGLAHAYLLWSGDILVAYALCGFWVYWLRRLRPGWQMALGIVVVSISALILLAASLTMPPETQQEWQADWRPAAETLAEEVASYRGGWLEQMNARVPTTVDFQTYGFLFWALWRAGGLMLMGMALFRWGVLTGSCSRRFYAGMAVLGFAIGLPVVSWGVVQNFAHNWTLEYSYFGLGAQANYWGSFFISAAYIGLLMLFARSRALPWLQNALAAVGRTALSNYLLQTILATAIFYGHGLGLYGSVERVGQVGFVAAIWAFQLVVSPLWLRYYRFGPFEWLWRSLSYWRLQAMGSPSLQETRQPV</sequence>
<dbReference type="AlphaFoldDB" id="A0A6B0Z106"/>
<feature type="transmembrane region" description="Helical" evidence="1">
    <location>
        <begin position="328"/>
        <end position="349"/>
    </location>
</feature>
<feature type="transmembrane region" description="Helical" evidence="1">
    <location>
        <begin position="260"/>
        <end position="279"/>
    </location>
</feature>
<protein>
    <submittedName>
        <fullName evidence="3">DUF418 domain-containing protein</fullName>
    </submittedName>
</protein>